<proteinExistence type="predicted"/>
<dbReference type="SUPFAM" id="SSF63817">
    <property type="entry name" value="Sortase"/>
    <property type="match status" value="1"/>
</dbReference>
<comment type="caution">
    <text evidence="3">The sequence shown here is derived from an EMBL/GenBank/DDBJ whole genome shotgun (WGS) entry which is preliminary data.</text>
</comment>
<dbReference type="InterPro" id="IPR005754">
    <property type="entry name" value="Sortase"/>
</dbReference>
<evidence type="ECO:0000313" key="3">
    <source>
        <dbReference type="EMBL" id="MFD1670670.1"/>
    </source>
</evidence>
<feature type="signal peptide" evidence="2">
    <location>
        <begin position="1"/>
        <end position="18"/>
    </location>
</feature>
<dbReference type="RefSeq" id="WP_125712430.1">
    <property type="nucleotide sequence ID" value="NZ_JBHTOP010000002.1"/>
</dbReference>
<keyword evidence="1" id="KW-0378">Hydrolase</keyword>
<dbReference type="Pfam" id="PF04203">
    <property type="entry name" value="Sortase"/>
    <property type="match status" value="1"/>
</dbReference>
<keyword evidence="2" id="KW-0732">Signal</keyword>
<dbReference type="Gene3D" id="2.40.260.10">
    <property type="entry name" value="Sortase"/>
    <property type="match status" value="1"/>
</dbReference>
<keyword evidence="4" id="KW-1185">Reference proteome</keyword>
<organism evidence="3 4">
    <name type="scientific">Agrilactobacillus yilanensis</name>
    <dbReference type="NCBI Taxonomy" id="2485997"/>
    <lineage>
        <taxon>Bacteria</taxon>
        <taxon>Bacillati</taxon>
        <taxon>Bacillota</taxon>
        <taxon>Bacilli</taxon>
        <taxon>Lactobacillales</taxon>
        <taxon>Lactobacillaceae</taxon>
        <taxon>Agrilactobacillus</taxon>
    </lineage>
</organism>
<reference evidence="4" key="1">
    <citation type="journal article" date="2019" name="Int. J. Syst. Evol. Microbiol.">
        <title>The Global Catalogue of Microorganisms (GCM) 10K type strain sequencing project: providing services to taxonomists for standard genome sequencing and annotation.</title>
        <authorList>
            <consortium name="The Broad Institute Genomics Platform"/>
            <consortium name="The Broad Institute Genome Sequencing Center for Infectious Disease"/>
            <person name="Wu L."/>
            <person name="Ma J."/>
        </authorList>
    </citation>
    <scope>NUCLEOTIDE SEQUENCE [LARGE SCALE GENOMIC DNA]</scope>
    <source>
        <strain evidence="4">CCM 8896</strain>
    </source>
</reference>
<evidence type="ECO:0000256" key="2">
    <source>
        <dbReference type="SAM" id="SignalP"/>
    </source>
</evidence>
<evidence type="ECO:0000313" key="4">
    <source>
        <dbReference type="Proteomes" id="UP001597267"/>
    </source>
</evidence>
<dbReference type="InterPro" id="IPR023365">
    <property type="entry name" value="Sortase_dom-sf"/>
</dbReference>
<dbReference type="Proteomes" id="UP001597267">
    <property type="component" value="Unassembled WGS sequence"/>
</dbReference>
<gene>
    <name evidence="3" type="ORF">ACFQ5M_01025</name>
</gene>
<name>A0ABW4J5E1_9LACO</name>
<sequence>MKSDLAKVIGLVVASATALSLSSAVILNQDTSVKVSRNDSTKVVSAATLPSGQRTSLLNNRVAFNSMDLFTSSTTETQSTMFSNGQNWLKLGYNQWEDTTSEQQPGYQEVAITDTQLEMSSGTTAAVVQDATAEAKTPTVMTTQAREGQTQTSTAAVNVINKSAENQPASVQARTTDQQVAAVSQASTANQAASTSTAYNGPATDTLKIAGYTVRYQDNVADTPNVNDGSNYRDTDLQGWLNKQTAGVWNINANANNHINDQAAPEFSTTDNKNSYFIGHNVGAFTPLMKVNVGNIITATDSNNNTKNYQIAAIYRLPASNSGNQWIDLDTGQNVFDNLYAGNTEKITLQTCIDEYSIRIVVANGI</sequence>
<accession>A0ABW4J5E1</accession>
<evidence type="ECO:0000256" key="1">
    <source>
        <dbReference type="ARBA" id="ARBA00022801"/>
    </source>
</evidence>
<protein>
    <submittedName>
        <fullName evidence="3">Sortase domain-bontaining protein</fullName>
    </submittedName>
</protein>
<dbReference type="EMBL" id="JBHTOP010000002">
    <property type="protein sequence ID" value="MFD1670670.1"/>
    <property type="molecule type" value="Genomic_DNA"/>
</dbReference>
<feature type="chain" id="PRO_5046400950" evidence="2">
    <location>
        <begin position="19"/>
        <end position="366"/>
    </location>
</feature>